<dbReference type="STRING" id="323097.Nham_2388"/>
<name>Q1QKR8_NITHX</name>
<reference evidence="1 2" key="1">
    <citation type="submission" date="2006-03" db="EMBL/GenBank/DDBJ databases">
        <title>Complete sequence of chromosome of Nitrobacter hamburgensis X14.</title>
        <authorList>
            <consortium name="US DOE Joint Genome Institute"/>
            <person name="Copeland A."/>
            <person name="Lucas S."/>
            <person name="Lapidus A."/>
            <person name="Barry K."/>
            <person name="Detter J.C."/>
            <person name="Glavina del Rio T."/>
            <person name="Hammon N."/>
            <person name="Israni S."/>
            <person name="Dalin E."/>
            <person name="Tice H."/>
            <person name="Pitluck S."/>
            <person name="Chain P."/>
            <person name="Malfatti S."/>
            <person name="Shin M."/>
            <person name="Vergez L."/>
            <person name="Schmutz J."/>
            <person name="Larimer F."/>
            <person name="Land M."/>
            <person name="Hauser L."/>
            <person name="Kyrpides N."/>
            <person name="Ivanova N."/>
            <person name="Ward B."/>
            <person name="Arp D."/>
            <person name="Klotz M."/>
            <person name="Stein L."/>
            <person name="O'Mullan G."/>
            <person name="Starkenburg S."/>
            <person name="Sayavedra L."/>
            <person name="Poret-Peterson A.T."/>
            <person name="Gentry M.E."/>
            <person name="Bruce D."/>
            <person name="Richardson P."/>
        </authorList>
    </citation>
    <scope>NUCLEOTIDE SEQUENCE [LARGE SCALE GENOMIC DNA]</scope>
    <source>
        <strain evidence="2">DSM 10229 / NCIMB 13809 / X14</strain>
    </source>
</reference>
<dbReference type="KEGG" id="nha:Nham_2388"/>
<dbReference type="HOGENOM" id="CLU_110153_0_0_5"/>
<gene>
    <name evidence="1" type="ordered locus">Nham_2388</name>
</gene>
<dbReference type="eggNOG" id="ENOG5032ZUH">
    <property type="taxonomic scope" value="Bacteria"/>
</dbReference>
<dbReference type="Pfam" id="PF02924">
    <property type="entry name" value="HDPD"/>
    <property type="match status" value="1"/>
</dbReference>
<keyword evidence="2" id="KW-1185">Reference proteome</keyword>
<evidence type="ECO:0008006" key="3">
    <source>
        <dbReference type="Google" id="ProtNLM"/>
    </source>
</evidence>
<dbReference type="EMBL" id="CP000319">
    <property type="protein sequence ID" value="ABE63179.1"/>
    <property type="molecule type" value="Genomic_DNA"/>
</dbReference>
<dbReference type="OrthoDB" id="7996345at2"/>
<dbReference type="RefSeq" id="WP_011510854.1">
    <property type="nucleotide sequence ID" value="NC_007964.1"/>
</dbReference>
<sequence>MTTLNEGRHPGEAVMTEANGNRSRESLTIAAEQTIEANTILAKRAVAADVVATPSAAVGNTASAGTVAMGTPPVTSKVKDGRYKGIAVTATTVSWEDPDGKEIGVSTHGTEFSKGGVKFTITAGGSANVAGDEFYIDVAADAEDFEHIAYAVADGLPIGGIAIYPATTGASETAKIAAIVRDAEVNGHCIAWPAGITAAQKADATQELAAIGIIVRN</sequence>
<evidence type="ECO:0000313" key="2">
    <source>
        <dbReference type="Proteomes" id="UP000001953"/>
    </source>
</evidence>
<dbReference type="AlphaFoldDB" id="Q1QKR8"/>
<organism evidence="1 2">
    <name type="scientific">Nitrobacter hamburgensis (strain DSM 10229 / NCIMB 13809 / X14)</name>
    <dbReference type="NCBI Taxonomy" id="323097"/>
    <lineage>
        <taxon>Bacteria</taxon>
        <taxon>Pseudomonadati</taxon>
        <taxon>Pseudomonadota</taxon>
        <taxon>Alphaproteobacteria</taxon>
        <taxon>Hyphomicrobiales</taxon>
        <taxon>Nitrobacteraceae</taxon>
        <taxon>Nitrobacter</taxon>
    </lineage>
</organism>
<dbReference type="Proteomes" id="UP000001953">
    <property type="component" value="Chromosome"/>
</dbReference>
<proteinExistence type="predicted"/>
<protein>
    <recommendedName>
        <fullName evidence="3">Head decoration protein</fullName>
    </recommendedName>
</protein>
<dbReference type="InterPro" id="IPR004195">
    <property type="entry name" value="Head_decoration_D"/>
</dbReference>
<evidence type="ECO:0000313" key="1">
    <source>
        <dbReference type="EMBL" id="ABE63179.1"/>
    </source>
</evidence>
<accession>Q1QKR8</accession>